<reference evidence="9" key="1">
    <citation type="submission" date="2018-11" db="EMBL/GenBank/DDBJ databases">
        <authorList>
            <consortium name="Pathogen Informatics"/>
        </authorList>
    </citation>
    <scope>NUCLEOTIDE SEQUENCE</scope>
</reference>
<comment type="catalytic activity">
    <reaction evidence="8">
        <text>alpha-D-glucose 1-phosphate + UTP + H(+) = UDP-alpha-D-glucose + diphosphate</text>
        <dbReference type="Rhea" id="RHEA:19889"/>
        <dbReference type="ChEBI" id="CHEBI:15378"/>
        <dbReference type="ChEBI" id="CHEBI:33019"/>
        <dbReference type="ChEBI" id="CHEBI:46398"/>
        <dbReference type="ChEBI" id="CHEBI:58601"/>
        <dbReference type="ChEBI" id="CHEBI:58885"/>
        <dbReference type="EC" id="2.7.7.9"/>
    </reaction>
    <physiologicalReaction direction="left-to-right" evidence="8">
        <dbReference type="Rhea" id="RHEA:19890"/>
    </physiologicalReaction>
</comment>
<evidence type="ECO:0000256" key="5">
    <source>
        <dbReference type="ARBA" id="ARBA00022679"/>
    </source>
</evidence>
<protein>
    <recommendedName>
        <fullName evidence="4">UTP--glucose-1-phosphate uridylyltransferase</fullName>
        <ecNumber evidence="3">2.7.7.9</ecNumber>
    </recommendedName>
</protein>
<dbReference type="OrthoDB" id="932129at2759"/>
<dbReference type="GO" id="GO:0003983">
    <property type="term" value="F:UTP:glucose-1-phosphate uridylyltransferase activity"/>
    <property type="evidence" value="ECO:0007669"/>
    <property type="project" value="UniProtKB-EC"/>
</dbReference>
<dbReference type="InterPro" id="IPR029044">
    <property type="entry name" value="Nucleotide-diphossugar_trans"/>
</dbReference>
<evidence type="ECO:0000256" key="8">
    <source>
        <dbReference type="ARBA" id="ARBA00047432"/>
    </source>
</evidence>
<dbReference type="PANTHER" id="PTHR43511">
    <property type="match status" value="1"/>
</dbReference>
<evidence type="ECO:0000256" key="6">
    <source>
        <dbReference type="ARBA" id="ARBA00022695"/>
    </source>
</evidence>
<name>A0A448WNN2_9PLAT</name>
<comment type="caution">
    <text evidence="9">The sequence shown here is derived from an EMBL/GenBank/DDBJ whole genome shotgun (WGS) entry which is preliminary data.</text>
</comment>
<organism evidence="9 10">
    <name type="scientific">Protopolystoma xenopodis</name>
    <dbReference type="NCBI Taxonomy" id="117903"/>
    <lineage>
        <taxon>Eukaryota</taxon>
        <taxon>Metazoa</taxon>
        <taxon>Spiralia</taxon>
        <taxon>Lophotrochozoa</taxon>
        <taxon>Platyhelminthes</taxon>
        <taxon>Monogenea</taxon>
        <taxon>Polyopisthocotylea</taxon>
        <taxon>Polystomatidea</taxon>
        <taxon>Polystomatidae</taxon>
        <taxon>Protopolystoma</taxon>
    </lineage>
</organism>
<comment type="function">
    <text evidence="7">UTP--glucose-1-phosphate uridylyltransferase catalyzing the conversion of glucose-1-phosphate into UDP-glucose, a crucial precursor for the production of glycogen.</text>
</comment>
<evidence type="ECO:0000313" key="10">
    <source>
        <dbReference type="Proteomes" id="UP000784294"/>
    </source>
</evidence>
<evidence type="ECO:0000256" key="3">
    <source>
        <dbReference type="ARBA" id="ARBA00012415"/>
    </source>
</evidence>
<keyword evidence="5" id="KW-0808">Transferase</keyword>
<keyword evidence="10" id="KW-1185">Reference proteome</keyword>
<sequence length="82" mass="9607">MCVRKFDNFNTNNLWLSLVQAKCLLEQQRIRMDLIVNQKTLKDGRRVIQLEEAAGAAIQSFSNPRGVYYRKSTAAKWQDFRN</sequence>
<dbReference type="InterPro" id="IPR016267">
    <property type="entry name" value="UDPGP_trans"/>
</dbReference>
<proteinExistence type="inferred from homology"/>
<evidence type="ECO:0000256" key="4">
    <source>
        <dbReference type="ARBA" id="ARBA00019048"/>
    </source>
</evidence>
<evidence type="ECO:0000256" key="2">
    <source>
        <dbReference type="ARBA" id="ARBA00011823"/>
    </source>
</evidence>
<accession>A0A448WNN2</accession>
<dbReference type="EC" id="2.7.7.9" evidence="3"/>
<keyword evidence="6" id="KW-0548">Nucleotidyltransferase</keyword>
<dbReference type="SUPFAM" id="SSF53448">
    <property type="entry name" value="Nucleotide-diphospho-sugar transferases"/>
    <property type="match status" value="1"/>
</dbReference>
<evidence type="ECO:0000256" key="1">
    <source>
        <dbReference type="ARBA" id="ARBA00010401"/>
    </source>
</evidence>
<dbReference type="Pfam" id="PF01704">
    <property type="entry name" value="UDPGP"/>
    <property type="match status" value="1"/>
</dbReference>
<dbReference type="GO" id="GO:0006011">
    <property type="term" value="P:UDP-alpha-D-glucose metabolic process"/>
    <property type="evidence" value="ECO:0007669"/>
    <property type="project" value="InterPro"/>
</dbReference>
<evidence type="ECO:0000313" key="9">
    <source>
        <dbReference type="EMBL" id="VEL16064.1"/>
    </source>
</evidence>
<dbReference type="AlphaFoldDB" id="A0A448WNN2"/>
<comment type="subunit">
    <text evidence="2">Homooctamer.</text>
</comment>
<dbReference type="Proteomes" id="UP000784294">
    <property type="component" value="Unassembled WGS sequence"/>
</dbReference>
<dbReference type="GO" id="GO:0005978">
    <property type="term" value="P:glycogen biosynthetic process"/>
    <property type="evidence" value="ECO:0007669"/>
    <property type="project" value="UniProtKB-UniPathway"/>
</dbReference>
<dbReference type="Gene3D" id="3.90.550.10">
    <property type="entry name" value="Spore Coat Polysaccharide Biosynthesis Protein SpsA, Chain A"/>
    <property type="match status" value="1"/>
</dbReference>
<dbReference type="UniPathway" id="UPA00164"/>
<comment type="similarity">
    <text evidence="1">Belongs to the UDPGP type 1 family.</text>
</comment>
<gene>
    <name evidence="9" type="ORF">PXEA_LOCUS9504</name>
</gene>
<dbReference type="EMBL" id="CAAALY010026999">
    <property type="protein sequence ID" value="VEL16064.1"/>
    <property type="molecule type" value="Genomic_DNA"/>
</dbReference>
<evidence type="ECO:0000256" key="7">
    <source>
        <dbReference type="ARBA" id="ARBA00023579"/>
    </source>
</evidence>
<dbReference type="InterPro" id="IPR002618">
    <property type="entry name" value="UDPGP_fam"/>
</dbReference>